<dbReference type="AlphaFoldDB" id="A0AAD0P906"/>
<dbReference type="EMBL" id="CP029543">
    <property type="protein sequence ID" value="AWV48891.1"/>
    <property type="molecule type" value="Genomic_DNA"/>
</dbReference>
<sequence length="83" mass="8660">MSEHNPAGAPGASTDSAFTGNPERPRSASDVMSEIVTGLSEFSLLSKNAEQDASNVSAAITQRVNADTAAGGIRTRRWNQNIA</sequence>
<dbReference type="RefSeq" id="WP_111481123.1">
    <property type="nucleotide sequence ID" value="NZ_CP029543.1"/>
</dbReference>
<organism evidence="2 3">
    <name type="scientific">Mycobacterium leprae</name>
    <dbReference type="NCBI Taxonomy" id="1769"/>
    <lineage>
        <taxon>Bacteria</taxon>
        <taxon>Bacillati</taxon>
        <taxon>Actinomycetota</taxon>
        <taxon>Actinomycetes</taxon>
        <taxon>Mycobacteriales</taxon>
        <taxon>Mycobacteriaceae</taxon>
        <taxon>Mycobacterium</taxon>
    </lineage>
</organism>
<evidence type="ECO:0000256" key="1">
    <source>
        <dbReference type="SAM" id="MobiDB-lite"/>
    </source>
</evidence>
<dbReference type="Proteomes" id="UP000249682">
    <property type="component" value="Chromosome"/>
</dbReference>
<proteinExistence type="predicted"/>
<reference evidence="2 3" key="1">
    <citation type="submission" date="2018-05" db="EMBL/GenBank/DDBJ databases">
        <title>Evolution of small genomes with special reference to Mycobacterium leprae.</title>
        <authorList>
            <person name="Mohanty P.S."/>
            <person name="Bansal A.K."/>
            <person name="Gupta U.D."/>
            <person name="Naaz F."/>
            <person name="Dwivedi V.D."/>
            <person name="Singh H."/>
            <person name="Gupta G."/>
            <person name="Sharma S."/>
            <person name="Arora M."/>
        </authorList>
    </citation>
    <scope>NUCLEOTIDE SEQUENCE [LARGE SCALE GENOMIC DNA]</scope>
    <source>
        <strain evidence="2 3">MRHRU-235-G</strain>
    </source>
</reference>
<evidence type="ECO:0000313" key="2">
    <source>
        <dbReference type="EMBL" id="AWV48891.1"/>
    </source>
</evidence>
<evidence type="ECO:0000313" key="3">
    <source>
        <dbReference type="Proteomes" id="UP000249682"/>
    </source>
</evidence>
<name>A0AAD0P906_MYCLR</name>
<protein>
    <submittedName>
        <fullName evidence="2">Uncharacterized protein</fullName>
    </submittedName>
</protein>
<gene>
    <name evidence="2" type="ORF">DIJ64_14835</name>
</gene>
<feature type="region of interest" description="Disordered" evidence="1">
    <location>
        <begin position="1"/>
        <end position="31"/>
    </location>
</feature>
<accession>A0AAD0P906</accession>